<dbReference type="PANTHER" id="PTHR11552:SF78">
    <property type="entry name" value="GLUCOSE-METHANOL-CHOLINE OXIDOREDUCTASE N-TERMINAL DOMAIN-CONTAINING PROTEIN"/>
    <property type="match status" value="1"/>
</dbReference>
<feature type="domain" description="Glucose-methanol-choline oxidoreductase C-terminal" evidence="2">
    <location>
        <begin position="73"/>
        <end position="199"/>
    </location>
</feature>
<accession>A0ABR0FIU6</accession>
<comment type="caution">
    <text evidence="3">The sequence shown here is derived from an EMBL/GenBank/DDBJ whole genome shotgun (WGS) entry which is preliminary data.</text>
</comment>
<dbReference type="SUPFAM" id="SSF51905">
    <property type="entry name" value="FAD/NAD(P)-binding domain"/>
    <property type="match status" value="1"/>
</dbReference>
<proteinExistence type="inferred from homology"/>
<dbReference type="InterPro" id="IPR007867">
    <property type="entry name" value="GMC_OxRtase_C"/>
</dbReference>
<dbReference type="PANTHER" id="PTHR11552">
    <property type="entry name" value="GLUCOSE-METHANOL-CHOLINE GMC OXIDOREDUCTASE"/>
    <property type="match status" value="1"/>
</dbReference>
<gene>
    <name evidence="3" type="ORF">QC761_0063280</name>
</gene>
<dbReference type="Gene3D" id="3.30.410.40">
    <property type="match status" value="1"/>
</dbReference>
<dbReference type="Proteomes" id="UP001322138">
    <property type="component" value="Unassembled WGS sequence"/>
</dbReference>
<dbReference type="EMBL" id="JAFFGZ010000006">
    <property type="protein sequence ID" value="KAK4642999.1"/>
    <property type="molecule type" value="Genomic_DNA"/>
</dbReference>
<dbReference type="Pfam" id="PF05199">
    <property type="entry name" value="GMC_oxred_C"/>
    <property type="match status" value="1"/>
</dbReference>
<dbReference type="RefSeq" id="XP_062731975.1">
    <property type="nucleotide sequence ID" value="XM_062872614.1"/>
</dbReference>
<protein>
    <recommendedName>
        <fullName evidence="2">Glucose-methanol-choline oxidoreductase C-terminal domain-containing protein</fullName>
    </recommendedName>
</protein>
<reference evidence="3 4" key="1">
    <citation type="journal article" date="2023" name="bioRxiv">
        <title>High-quality genome assemblies of four members of thePodospora anserinaspecies complex.</title>
        <authorList>
            <person name="Ament-Velasquez S.L."/>
            <person name="Vogan A.A."/>
            <person name="Wallerman O."/>
            <person name="Hartmann F."/>
            <person name="Gautier V."/>
            <person name="Silar P."/>
            <person name="Giraud T."/>
            <person name="Johannesson H."/>
        </authorList>
    </citation>
    <scope>NUCLEOTIDE SEQUENCE [LARGE SCALE GENOMIC DNA]</scope>
    <source>
        <strain evidence="3 4">CBS 112042</strain>
    </source>
</reference>
<organism evidence="3 4">
    <name type="scientific">Podospora bellae-mahoneyi</name>
    <dbReference type="NCBI Taxonomy" id="2093777"/>
    <lineage>
        <taxon>Eukaryota</taxon>
        <taxon>Fungi</taxon>
        <taxon>Dikarya</taxon>
        <taxon>Ascomycota</taxon>
        <taxon>Pezizomycotina</taxon>
        <taxon>Sordariomycetes</taxon>
        <taxon>Sordariomycetidae</taxon>
        <taxon>Sordariales</taxon>
        <taxon>Podosporaceae</taxon>
        <taxon>Podospora</taxon>
    </lineage>
</organism>
<dbReference type="InterPro" id="IPR012132">
    <property type="entry name" value="GMC_OxRdtase"/>
</dbReference>
<keyword evidence="4" id="KW-1185">Reference proteome</keyword>
<evidence type="ECO:0000256" key="1">
    <source>
        <dbReference type="ARBA" id="ARBA00010790"/>
    </source>
</evidence>
<evidence type="ECO:0000259" key="2">
    <source>
        <dbReference type="Pfam" id="PF05199"/>
    </source>
</evidence>
<comment type="similarity">
    <text evidence="1">Belongs to the GMC oxidoreductase family.</text>
</comment>
<dbReference type="Gene3D" id="3.50.50.60">
    <property type="entry name" value="FAD/NAD(P)-binding domain"/>
    <property type="match status" value="1"/>
</dbReference>
<sequence length="214" mass="23317">MDVTCKLRPLADKDITDLGPAFEAAWNNDFANTPDKPLGMIAPVAVFPNNPDLVSAFGPDKQYFSISCFTVHPYSRGHIHITSPELTSPPDFKTGFLTDKNNLDIKMHIWLYKTQLHLNQPLNGKVNNIFYTPQDDAIIEQHIRQNVSTTWHSLGTCKIGSVVDENLNVYGTTGLKIADLSVLPGNVAANTNNMAMAVGEKAAGVIIGELGLGL</sequence>
<evidence type="ECO:0000313" key="3">
    <source>
        <dbReference type="EMBL" id="KAK4642999.1"/>
    </source>
</evidence>
<evidence type="ECO:0000313" key="4">
    <source>
        <dbReference type="Proteomes" id="UP001322138"/>
    </source>
</evidence>
<dbReference type="SUPFAM" id="SSF54373">
    <property type="entry name" value="FAD-linked reductases, C-terminal domain"/>
    <property type="match status" value="1"/>
</dbReference>
<dbReference type="GeneID" id="87891842"/>
<name>A0ABR0FIU6_9PEZI</name>
<dbReference type="InterPro" id="IPR036188">
    <property type="entry name" value="FAD/NAD-bd_sf"/>
</dbReference>